<dbReference type="AlphaFoldDB" id="A0A7I4Y016"/>
<sequence length="130" mass="13946">MACHGIDFSTDKNGPTRAEAPGGPSASEMVYDERSPMLDLETLVHSRPDVPITAIDLVCLVLAAPSLPKGYARKSNFPLTKMANQDVCPSWAKPPQVCDSQELVLASADLDNARSNDVRPTMLLCIAGHL</sequence>
<protein>
    <submittedName>
        <fullName evidence="3">Uncharacterized protein</fullName>
    </submittedName>
</protein>
<reference evidence="3" key="1">
    <citation type="submission" date="2020-12" db="UniProtKB">
        <authorList>
            <consortium name="WormBaseParasite"/>
        </authorList>
    </citation>
    <scope>IDENTIFICATION</scope>
    <source>
        <strain evidence="3">MHco3</strain>
    </source>
</reference>
<proteinExistence type="predicted"/>
<evidence type="ECO:0000256" key="1">
    <source>
        <dbReference type="SAM" id="MobiDB-lite"/>
    </source>
</evidence>
<dbReference type="Proteomes" id="UP000025227">
    <property type="component" value="Unplaced"/>
</dbReference>
<organism evidence="2 3">
    <name type="scientific">Haemonchus contortus</name>
    <name type="common">Barber pole worm</name>
    <dbReference type="NCBI Taxonomy" id="6289"/>
    <lineage>
        <taxon>Eukaryota</taxon>
        <taxon>Metazoa</taxon>
        <taxon>Ecdysozoa</taxon>
        <taxon>Nematoda</taxon>
        <taxon>Chromadorea</taxon>
        <taxon>Rhabditida</taxon>
        <taxon>Rhabditina</taxon>
        <taxon>Rhabditomorpha</taxon>
        <taxon>Strongyloidea</taxon>
        <taxon>Trichostrongylidae</taxon>
        <taxon>Haemonchus</taxon>
    </lineage>
</organism>
<feature type="region of interest" description="Disordered" evidence="1">
    <location>
        <begin position="1"/>
        <end position="29"/>
    </location>
</feature>
<evidence type="ECO:0000313" key="2">
    <source>
        <dbReference type="Proteomes" id="UP000025227"/>
    </source>
</evidence>
<dbReference type="WBParaSite" id="HCON_00034280-00001">
    <property type="protein sequence ID" value="HCON_00034280-00001"/>
    <property type="gene ID" value="HCON_00034280"/>
</dbReference>
<keyword evidence="2" id="KW-1185">Reference proteome</keyword>
<accession>A0A7I4Y016</accession>
<evidence type="ECO:0000313" key="3">
    <source>
        <dbReference type="WBParaSite" id="HCON_00034280-00001"/>
    </source>
</evidence>
<name>A0A7I4Y016_HAECO</name>